<dbReference type="AlphaFoldDB" id="A0A256GAP7"/>
<dbReference type="EMBL" id="NNRM01000035">
    <property type="protein sequence ID" value="OYR24205.1"/>
    <property type="molecule type" value="Genomic_DNA"/>
</dbReference>
<protein>
    <submittedName>
        <fullName evidence="1">Uncharacterized protein</fullName>
    </submittedName>
</protein>
<name>A0A256GAP7_9HYPH</name>
<organism evidence="1 2">
    <name type="scientific">Brucella pseudogrignonensis</name>
    <dbReference type="NCBI Taxonomy" id="419475"/>
    <lineage>
        <taxon>Bacteria</taxon>
        <taxon>Pseudomonadati</taxon>
        <taxon>Pseudomonadota</taxon>
        <taxon>Alphaproteobacteria</taxon>
        <taxon>Hyphomicrobiales</taxon>
        <taxon>Brucellaceae</taxon>
        <taxon>Brucella/Ochrobactrum group</taxon>
        <taxon>Brucella</taxon>
    </lineage>
</organism>
<gene>
    <name evidence="1" type="ORF">CEV34_3149</name>
</gene>
<dbReference type="Proteomes" id="UP000216188">
    <property type="component" value="Unassembled WGS sequence"/>
</dbReference>
<reference evidence="1 2" key="1">
    <citation type="submission" date="2017-07" db="EMBL/GenBank/DDBJ databases">
        <title>Phylogenetic study on the rhizospheric bacterium Ochrobactrum sp. A44.</title>
        <authorList>
            <person name="Krzyzanowska D.M."/>
            <person name="Ossowicki A."/>
            <person name="Rajewska M."/>
            <person name="Maciag T."/>
            <person name="Kaczynski Z."/>
            <person name="Czerwicka M."/>
            <person name="Jafra S."/>
        </authorList>
    </citation>
    <scope>NUCLEOTIDE SEQUENCE [LARGE SCALE GENOMIC DNA]</scope>
    <source>
        <strain evidence="1 2">CCUG 30717</strain>
    </source>
</reference>
<keyword evidence="2" id="KW-1185">Reference proteome</keyword>
<proteinExistence type="predicted"/>
<sequence length="42" mass="5014">MLQLKIERIIRLSHLWGHPFHDMRSSIRAIYIGTPPAWQTRS</sequence>
<evidence type="ECO:0000313" key="1">
    <source>
        <dbReference type="EMBL" id="OYR24205.1"/>
    </source>
</evidence>
<evidence type="ECO:0000313" key="2">
    <source>
        <dbReference type="Proteomes" id="UP000216188"/>
    </source>
</evidence>
<comment type="caution">
    <text evidence="1">The sequence shown here is derived from an EMBL/GenBank/DDBJ whole genome shotgun (WGS) entry which is preliminary data.</text>
</comment>
<accession>A0A256GAP7</accession>